<dbReference type="RefSeq" id="WP_124750354.1">
    <property type="nucleotide sequence ID" value="NZ_RQYS01000002.1"/>
</dbReference>
<accession>A0A3P1XYH2</accession>
<name>A0A3P1XYH2_TANFO</name>
<proteinExistence type="predicted"/>
<dbReference type="OrthoDB" id="1496092at2"/>
<dbReference type="PROSITE" id="PS51257">
    <property type="entry name" value="PROKAR_LIPOPROTEIN"/>
    <property type="match status" value="1"/>
</dbReference>
<dbReference type="AlphaFoldDB" id="A0A3P1XYH2"/>
<evidence type="ECO:0000313" key="1">
    <source>
        <dbReference type="EMBL" id="RRD63028.1"/>
    </source>
</evidence>
<comment type="caution">
    <text evidence="1">The sequence shown here is derived from an EMBL/GenBank/DDBJ whole genome shotgun (WGS) entry which is preliminary data.</text>
</comment>
<dbReference type="EMBL" id="RQYS01000002">
    <property type="protein sequence ID" value="RRD63028.1"/>
    <property type="molecule type" value="Genomic_DNA"/>
</dbReference>
<gene>
    <name evidence="1" type="ORF">EII40_00675</name>
</gene>
<protein>
    <recommendedName>
        <fullName evidence="3">Lipoprotein</fullName>
    </recommendedName>
</protein>
<evidence type="ECO:0008006" key="3">
    <source>
        <dbReference type="Google" id="ProtNLM"/>
    </source>
</evidence>
<sequence length="118" mass="13654">MKINLTVNTISRMKTIVLTALFFLMLSGCSLMGLRSSTRFRNEDIKLGVSKAFILEKYGKPFKEELYTEDGDTIEVLCYKEGLYAHQNEHMVSTFFVFRNGELIKKEQTEELVKNNND</sequence>
<dbReference type="Proteomes" id="UP000278609">
    <property type="component" value="Unassembled WGS sequence"/>
</dbReference>
<organism evidence="1 2">
    <name type="scientific">Tannerella forsythia</name>
    <name type="common">Bacteroides forsythus</name>
    <dbReference type="NCBI Taxonomy" id="28112"/>
    <lineage>
        <taxon>Bacteria</taxon>
        <taxon>Pseudomonadati</taxon>
        <taxon>Bacteroidota</taxon>
        <taxon>Bacteroidia</taxon>
        <taxon>Bacteroidales</taxon>
        <taxon>Tannerellaceae</taxon>
        <taxon>Tannerella</taxon>
    </lineage>
</organism>
<evidence type="ECO:0000313" key="2">
    <source>
        <dbReference type="Proteomes" id="UP000278609"/>
    </source>
</evidence>
<reference evidence="1 2" key="1">
    <citation type="submission" date="2018-11" db="EMBL/GenBank/DDBJ databases">
        <title>Genomes From Bacteria Associated with the Canine Oral Cavity: a Test Case for Automated Genome-Based Taxonomic Assignment.</title>
        <authorList>
            <person name="Coil D.A."/>
            <person name="Jospin G."/>
            <person name="Darling A.E."/>
            <person name="Wallis C."/>
            <person name="Davis I.J."/>
            <person name="Harris S."/>
            <person name="Eisen J.A."/>
            <person name="Holcombe L.J."/>
            <person name="O'Flynn C."/>
        </authorList>
    </citation>
    <scope>NUCLEOTIDE SEQUENCE [LARGE SCALE GENOMIC DNA]</scope>
    <source>
        <strain evidence="1 2">OH2617_COT-023</strain>
    </source>
</reference>